<accession>A0A8H6VB76</accession>
<evidence type="ECO:0008006" key="3">
    <source>
        <dbReference type="Google" id="ProtNLM"/>
    </source>
</evidence>
<comment type="caution">
    <text evidence="1">The sequence shown here is derived from an EMBL/GenBank/DDBJ whole genome shotgun (WGS) entry which is preliminary data.</text>
</comment>
<evidence type="ECO:0000313" key="2">
    <source>
        <dbReference type="Proteomes" id="UP000660729"/>
    </source>
</evidence>
<gene>
    <name evidence="1" type="ORF">HII31_12905</name>
</gene>
<dbReference type="Proteomes" id="UP000660729">
    <property type="component" value="Unassembled WGS sequence"/>
</dbReference>
<dbReference type="OrthoDB" id="3649915at2759"/>
<sequence length="294" mass="34530">MHIRPRARPYRGSFAPPSPAVLAVRKAAAKREKQRIERYWRLAPLARMSRLKLLCYIKKHGYHTDLRMVRLSLRQLRRIASRLEKGLFSYERCSKDSLRLFCASRRIAIESTDPKHLLCGTLHKADASATFEKFMDLPPELRVLIFDFHLDWLTDHLDEKDIIGEAYRPPPITRACKLIRKEALPLFQDRQVLTLTYDYQHYPGSEPTYVGSRHMPVTLRLPSLKSIRRIHVTLYYFQINRLAPTGIAAASYWITMNKERDEVDVSPFECKEAAENMNQPVEMWKKTEEKFRIC</sequence>
<name>A0A8H6VB76_9PEZI</name>
<proteinExistence type="predicted"/>
<dbReference type="EMBL" id="JABCIY010000309">
    <property type="protein sequence ID" value="KAF7185803.1"/>
    <property type="molecule type" value="Genomic_DNA"/>
</dbReference>
<reference evidence="1" key="1">
    <citation type="submission" date="2020-04" db="EMBL/GenBank/DDBJ databases">
        <title>Draft genome resource of the tomato pathogen Pseudocercospora fuligena.</title>
        <authorList>
            <person name="Zaccaron A."/>
        </authorList>
    </citation>
    <scope>NUCLEOTIDE SEQUENCE</scope>
    <source>
        <strain evidence="1">PF001</strain>
    </source>
</reference>
<protein>
    <recommendedName>
        <fullName evidence="3">F-box domain-containing protein</fullName>
    </recommendedName>
</protein>
<evidence type="ECO:0000313" key="1">
    <source>
        <dbReference type="EMBL" id="KAF7185803.1"/>
    </source>
</evidence>
<keyword evidence="2" id="KW-1185">Reference proteome</keyword>
<dbReference type="AlphaFoldDB" id="A0A8H6VB76"/>
<organism evidence="1 2">
    <name type="scientific">Pseudocercospora fuligena</name>
    <dbReference type="NCBI Taxonomy" id="685502"/>
    <lineage>
        <taxon>Eukaryota</taxon>
        <taxon>Fungi</taxon>
        <taxon>Dikarya</taxon>
        <taxon>Ascomycota</taxon>
        <taxon>Pezizomycotina</taxon>
        <taxon>Dothideomycetes</taxon>
        <taxon>Dothideomycetidae</taxon>
        <taxon>Mycosphaerellales</taxon>
        <taxon>Mycosphaerellaceae</taxon>
        <taxon>Pseudocercospora</taxon>
    </lineage>
</organism>